<dbReference type="OrthoDB" id="433031at2759"/>
<evidence type="ECO:0000256" key="2">
    <source>
        <dbReference type="ARBA" id="ARBA00023136"/>
    </source>
</evidence>
<sequence>GGGPDGKPVVLSKTTKALDIPYASCFLVHHQHVFSEEDNSSPDVGNVAGPRTVMVDNLIGVAWSGRCMVKSIVERSSRAETVTGSKEFISLLWDALQTPPPASVISSTIAAA</sequence>
<name>A0A813DRV5_POLGL</name>
<comment type="subcellular location">
    <subcellularLocation>
        <location evidence="1">Membrane</location>
    </subcellularLocation>
</comment>
<dbReference type="GO" id="GO:0016020">
    <property type="term" value="C:membrane"/>
    <property type="evidence" value="ECO:0007669"/>
    <property type="project" value="UniProtKB-SubCell"/>
</dbReference>
<dbReference type="Pfam" id="PF16016">
    <property type="entry name" value="VASt"/>
    <property type="match status" value="1"/>
</dbReference>
<evidence type="ECO:0000256" key="1">
    <source>
        <dbReference type="ARBA" id="ARBA00004370"/>
    </source>
</evidence>
<protein>
    <recommendedName>
        <fullName evidence="3">VASt domain-containing protein</fullName>
    </recommendedName>
</protein>
<evidence type="ECO:0000313" key="4">
    <source>
        <dbReference type="EMBL" id="CAE8589078.1"/>
    </source>
</evidence>
<feature type="non-terminal residue" evidence="4">
    <location>
        <position position="1"/>
    </location>
</feature>
<dbReference type="InterPro" id="IPR031968">
    <property type="entry name" value="VASt"/>
</dbReference>
<feature type="domain" description="VASt" evidence="3">
    <location>
        <begin position="1"/>
        <end position="100"/>
    </location>
</feature>
<keyword evidence="5" id="KW-1185">Reference proteome</keyword>
<dbReference type="PROSITE" id="PS51778">
    <property type="entry name" value="VAST"/>
    <property type="match status" value="1"/>
</dbReference>
<gene>
    <name evidence="4" type="ORF">PGLA1383_LOCUS7857</name>
</gene>
<dbReference type="AlphaFoldDB" id="A0A813DRV5"/>
<proteinExistence type="predicted"/>
<keyword evidence="2" id="KW-0472">Membrane</keyword>
<comment type="caution">
    <text evidence="4">The sequence shown here is derived from an EMBL/GenBank/DDBJ whole genome shotgun (WGS) entry which is preliminary data.</text>
</comment>
<organism evidence="4 5">
    <name type="scientific">Polarella glacialis</name>
    <name type="common">Dinoflagellate</name>
    <dbReference type="NCBI Taxonomy" id="89957"/>
    <lineage>
        <taxon>Eukaryota</taxon>
        <taxon>Sar</taxon>
        <taxon>Alveolata</taxon>
        <taxon>Dinophyceae</taxon>
        <taxon>Suessiales</taxon>
        <taxon>Suessiaceae</taxon>
        <taxon>Polarella</taxon>
    </lineage>
</organism>
<accession>A0A813DRV5</accession>
<dbReference type="Proteomes" id="UP000654075">
    <property type="component" value="Unassembled WGS sequence"/>
</dbReference>
<evidence type="ECO:0000313" key="5">
    <source>
        <dbReference type="Proteomes" id="UP000654075"/>
    </source>
</evidence>
<evidence type="ECO:0000259" key="3">
    <source>
        <dbReference type="PROSITE" id="PS51778"/>
    </source>
</evidence>
<dbReference type="EMBL" id="CAJNNV010003468">
    <property type="protein sequence ID" value="CAE8589078.1"/>
    <property type="molecule type" value="Genomic_DNA"/>
</dbReference>
<reference evidence="4" key="1">
    <citation type="submission" date="2021-02" db="EMBL/GenBank/DDBJ databases">
        <authorList>
            <person name="Dougan E. K."/>
            <person name="Rhodes N."/>
            <person name="Thang M."/>
            <person name="Chan C."/>
        </authorList>
    </citation>
    <scope>NUCLEOTIDE SEQUENCE</scope>
</reference>